<dbReference type="AlphaFoldDB" id="A0A0K8MCN2"/>
<dbReference type="Pfam" id="PF04280">
    <property type="entry name" value="Tim44"/>
    <property type="match status" value="1"/>
</dbReference>
<dbReference type="InterPro" id="IPR007379">
    <property type="entry name" value="Tim44-like_dom"/>
</dbReference>
<comment type="similarity">
    <text evidence="2">Belongs to the Tim44 family.</text>
</comment>
<feature type="transmembrane region" description="Helical" evidence="6">
    <location>
        <begin position="6"/>
        <end position="26"/>
    </location>
</feature>
<reference evidence="8 9" key="1">
    <citation type="submission" date="2015-03" db="EMBL/GenBank/DDBJ databases">
        <title>Caedibacter varicaedens, whole genome shotgun sequence.</title>
        <authorList>
            <person name="Suzuki H."/>
            <person name="Dapper A.L."/>
            <person name="Gibson A.K."/>
            <person name="Jackson C."/>
            <person name="Lee H."/>
            <person name="Pejaver V.R."/>
            <person name="Doak T."/>
            <person name="Lynch M."/>
        </authorList>
    </citation>
    <scope>NUCLEOTIDE SEQUENCE [LARGE SCALE GENOMIC DNA]</scope>
</reference>
<dbReference type="PIRSF" id="PIRSF031890">
    <property type="entry name" value="UCP031890_transporter_Tim44"/>
    <property type="match status" value="1"/>
</dbReference>
<dbReference type="Proteomes" id="UP000036771">
    <property type="component" value="Unassembled WGS sequence"/>
</dbReference>
<dbReference type="InterPro" id="IPR016985">
    <property type="entry name" value="UCP031890_Tim44-rel"/>
</dbReference>
<keyword evidence="9" id="KW-1185">Reference proteome</keyword>
<keyword evidence="6" id="KW-0812">Transmembrane</keyword>
<comment type="caution">
    <text evidence="8">The sequence shown here is derived from an EMBL/GenBank/DDBJ whole genome shotgun (WGS) entry which is preliminary data.</text>
</comment>
<name>A0A0K8MCN2_9PROT</name>
<evidence type="ECO:0000313" key="9">
    <source>
        <dbReference type="Proteomes" id="UP000036771"/>
    </source>
</evidence>
<dbReference type="Gene3D" id="3.10.450.240">
    <property type="match status" value="1"/>
</dbReference>
<dbReference type="SMART" id="SM00978">
    <property type="entry name" value="Tim44"/>
    <property type="match status" value="1"/>
</dbReference>
<comment type="subcellular location">
    <subcellularLocation>
        <location evidence="1">Membrane</location>
    </subcellularLocation>
</comment>
<feature type="domain" description="Tim44-like" evidence="7">
    <location>
        <begin position="66"/>
        <end position="212"/>
    </location>
</feature>
<keyword evidence="6" id="KW-1133">Transmembrane helix</keyword>
<dbReference type="InterPro" id="IPR032710">
    <property type="entry name" value="NTF2-like_dom_sf"/>
</dbReference>
<keyword evidence="3" id="KW-0809">Transit peptide</keyword>
<dbReference type="SUPFAM" id="SSF54427">
    <property type="entry name" value="NTF2-like"/>
    <property type="match status" value="1"/>
</dbReference>
<feature type="region of interest" description="Disordered" evidence="5">
    <location>
        <begin position="34"/>
        <end position="54"/>
    </location>
</feature>
<sequence length="212" mass="24143">MSSELIEIFVFAGIAGFLIFKLYTVLGQKTGFERPKESAPVQPEPVEKKPQSSFAEDPERLLNASLKKLVKSIKRKDNRFNLNEFLKGATQAFEMILEAFSRADTMTLKKLLGAELYGEFETTIEERKSHQETLETILVKIESVRLVEGHMQGNVARVTVEFQTEQTHVVRDKAGEIIEGSPKQIEQLVDLWTFERNLTQSNPNWILIKTAT</sequence>
<organism evidence="8 9">
    <name type="scientific">Caedimonas varicaedens</name>
    <dbReference type="NCBI Taxonomy" id="1629334"/>
    <lineage>
        <taxon>Bacteria</taxon>
        <taxon>Pseudomonadati</taxon>
        <taxon>Pseudomonadota</taxon>
        <taxon>Alphaproteobacteria</taxon>
        <taxon>Holosporales</taxon>
        <taxon>Caedimonadaceae</taxon>
        <taxon>Caedimonas</taxon>
    </lineage>
</organism>
<keyword evidence="4 6" id="KW-0472">Membrane</keyword>
<evidence type="ECO:0000256" key="3">
    <source>
        <dbReference type="ARBA" id="ARBA00022946"/>
    </source>
</evidence>
<evidence type="ECO:0000313" key="8">
    <source>
        <dbReference type="EMBL" id="GAO98281.1"/>
    </source>
</evidence>
<accession>A0A0K8MCN2</accession>
<dbReference type="PANTHER" id="PTHR10721:SF1">
    <property type="entry name" value="MITOCHONDRIAL IMPORT INNER MEMBRANE TRANSLOCASE SUBUNIT TIM44"/>
    <property type="match status" value="1"/>
</dbReference>
<dbReference type="InterPro" id="IPR039544">
    <property type="entry name" value="Tim44-like"/>
</dbReference>
<dbReference type="GO" id="GO:0016020">
    <property type="term" value="C:membrane"/>
    <property type="evidence" value="ECO:0007669"/>
    <property type="project" value="UniProtKB-SubCell"/>
</dbReference>
<dbReference type="STRING" id="1629334.Cva_00930"/>
<evidence type="ECO:0000256" key="4">
    <source>
        <dbReference type="ARBA" id="ARBA00023136"/>
    </source>
</evidence>
<evidence type="ECO:0000256" key="5">
    <source>
        <dbReference type="SAM" id="MobiDB-lite"/>
    </source>
</evidence>
<evidence type="ECO:0000259" key="7">
    <source>
        <dbReference type="SMART" id="SM00978"/>
    </source>
</evidence>
<evidence type="ECO:0000256" key="6">
    <source>
        <dbReference type="SAM" id="Phobius"/>
    </source>
</evidence>
<dbReference type="GO" id="GO:0030150">
    <property type="term" value="P:protein import into mitochondrial matrix"/>
    <property type="evidence" value="ECO:0007669"/>
    <property type="project" value="TreeGrafter"/>
</dbReference>
<dbReference type="GO" id="GO:0051087">
    <property type="term" value="F:protein-folding chaperone binding"/>
    <property type="evidence" value="ECO:0007669"/>
    <property type="project" value="TreeGrafter"/>
</dbReference>
<evidence type="ECO:0000256" key="1">
    <source>
        <dbReference type="ARBA" id="ARBA00004370"/>
    </source>
</evidence>
<protein>
    <submittedName>
        <fullName evidence="8">Tim44-like domain protein</fullName>
    </submittedName>
</protein>
<evidence type="ECO:0000256" key="2">
    <source>
        <dbReference type="ARBA" id="ARBA00009597"/>
    </source>
</evidence>
<dbReference type="PANTHER" id="PTHR10721">
    <property type="entry name" value="MITOCHONDRIAL IMPORT INNER MEMBRANE TRANSLOCASE SUBUNIT TIM44"/>
    <property type="match status" value="1"/>
</dbReference>
<gene>
    <name evidence="8" type="ORF">Cva_00930</name>
</gene>
<dbReference type="OrthoDB" id="9798618at2"/>
<dbReference type="EMBL" id="BBVC01000039">
    <property type="protein sequence ID" value="GAO98281.1"/>
    <property type="molecule type" value="Genomic_DNA"/>
</dbReference>
<dbReference type="NCBIfam" id="NF033779">
    <property type="entry name" value="Tim44_TimA_adap"/>
    <property type="match status" value="1"/>
</dbReference>
<proteinExistence type="inferred from homology"/>